<accession>A0ABY9VFP4</accession>
<gene>
    <name evidence="2" type="ORF">RH061_21750</name>
</gene>
<feature type="transmembrane region" description="Helical" evidence="1">
    <location>
        <begin position="34"/>
        <end position="54"/>
    </location>
</feature>
<dbReference type="RefSeq" id="WP_311072845.1">
    <property type="nucleotide sequence ID" value="NZ_CP134494.1"/>
</dbReference>
<evidence type="ECO:0000256" key="1">
    <source>
        <dbReference type="SAM" id="Phobius"/>
    </source>
</evidence>
<reference evidence="2 3" key="1">
    <citation type="submission" date="2023-09" db="EMBL/GenBank/DDBJ databases">
        <title>Microbial mechanism of fulvic acid promoting antimony reduction mineralization in rice fields.</title>
        <authorList>
            <person name="Chen G."/>
            <person name="Lan J."/>
        </authorList>
    </citation>
    <scope>NUCLEOTIDE SEQUENCE [LARGE SCALE GENOMIC DNA]</scope>
    <source>
        <strain evidence="2 3">PS1</strain>
    </source>
</reference>
<organism evidence="2 3">
    <name type="scientific">Mesobacillus jeotgali</name>
    <dbReference type="NCBI Taxonomy" id="129985"/>
    <lineage>
        <taxon>Bacteria</taxon>
        <taxon>Bacillati</taxon>
        <taxon>Bacillota</taxon>
        <taxon>Bacilli</taxon>
        <taxon>Bacillales</taxon>
        <taxon>Bacillaceae</taxon>
        <taxon>Mesobacillus</taxon>
    </lineage>
</organism>
<name>A0ABY9VFP4_9BACI</name>
<sequence length="103" mass="11901">MLNIIKVAVREIKELHLLAKQTSIVLHKGKYMSLLYLNILFLIVYIIPILYSMVIIGGTFIYGPIVLLGLLFTIPFILFVLWIRLKAYPVMKKNYLEKSGMSQ</sequence>
<keyword evidence="1" id="KW-0472">Membrane</keyword>
<keyword evidence="1" id="KW-0812">Transmembrane</keyword>
<dbReference type="EMBL" id="CP134494">
    <property type="protein sequence ID" value="WNF22744.1"/>
    <property type="molecule type" value="Genomic_DNA"/>
</dbReference>
<keyword evidence="3" id="KW-1185">Reference proteome</keyword>
<dbReference type="Proteomes" id="UP001303324">
    <property type="component" value="Chromosome"/>
</dbReference>
<protein>
    <submittedName>
        <fullName evidence="2">Uncharacterized protein</fullName>
    </submittedName>
</protein>
<evidence type="ECO:0000313" key="2">
    <source>
        <dbReference type="EMBL" id="WNF22744.1"/>
    </source>
</evidence>
<proteinExistence type="predicted"/>
<feature type="transmembrane region" description="Helical" evidence="1">
    <location>
        <begin position="60"/>
        <end position="83"/>
    </location>
</feature>
<keyword evidence="1" id="KW-1133">Transmembrane helix</keyword>
<evidence type="ECO:0000313" key="3">
    <source>
        <dbReference type="Proteomes" id="UP001303324"/>
    </source>
</evidence>